<evidence type="ECO:0000313" key="1">
    <source>
        <dbReference type="EMBL" id="CAF5035738.1"/>
    </source>
</evidence>
<dbReference type="EMBL" id="CAJOBR010044901">
    <property type="protein sequence ID" value="CAF5035738.1"/>
    <property type="molecule type" value="Genomic_DNA"/>
</dbReference>
<proteinExistence type="predicted"/>
<accession>A0A822BTJ8</accession>
<dbReference type="Proteomes" id="UP000663848">
    <property type="component" value="Unassembled WGS sequence"/>
</dbReference>
<reference evidence="1" key="1">
    <citation type="submission" date="2021-02" db="EMBL/GenBank/DDBJ databases">
        <authorList>
            <person name="Nowell W R."/>
        </authorList>
    </citation>
    <scope>NUCLEOTIDE SEQUENCE</scope>
</reference>
<protein>
    <submittedName>
        <fullName evidence="1">Uncharacterized protein</fullName>
    </submittedName>
</protein>
<gene>
    <name evidence="1" type="ORF">QYT958_LOCUS41009</name>
</gene>
<name>A0A822BTJ8_9BILA</name>
<dbReference type="AlphaFoldDB" id="A0A822BTJ8"/>
<feature type="non-terminal residue" evidence="1">
    <location>
        <position position="1"/>
    </location>
</feature>
<sequence>SKEQDDDIAVLQLSLDDRTFNDE</sequence>
<comment type="caution">
    <text evidence="1">The sequence shown here is derived from an EMBL/GenBank/DDBJ whole genome shotgun (WGS) entry which is preliminary data.</text>
</comment>
<organism evidence="1 2">
    <name type="scientific">Rotaria socialis</name>
    <dbReference type="NCBI Taxonomy" id="392032"/>
    <lineage>
        <taxon>Eukaryota</taxon>
        <taxon>Metazoa</taxon>
        <taxon>Spiralia</taxon>
        <taxon>Gnathifera</taxon>
        <taxon>Rotifera</taxon>
        <taxon>Eurotatoria</taxon>
        <taxon>Bdelloidea</taxon>
        <taxon>Philodinida</taxon>
        <taxon>Philodinidae</taxon>
        <taxon>Rotaria</taxon>
    </lineage>
</organism>
<evidence type="ECO:0000313" key="2">
    <source>
        <dbReference type="Proteomes" id="UP000663848"/>
    </source>
</evidence>